<name>A0A8X6RVA2_TRICX</name>
<reference evidence="2" key="1">
    <citation type="submission" date="2020-08" db="EMBL/GenBank/DDBJ databases">
        <title>Multicomponent nature underlies the extraordinary mechanical properties of spider dragline silk.</title>
        <authorList>
            <person name="Kono N."/>
            <person name="Nakamura H."/>
            <person name="Mori M."/>
            <person name="Yoshida Y."/>
            <person name="Ohtoshi R."/>
            <person name="Malay A.D."/>
            <person name="Moran D.A.P."/>
            <person name="Tomita M."/>
            <person name="Numata K."/>
            <person name="Arakawa K."/>
        </authorList>
    </citation>
    <scope>NUCLEOTIDE SEQUENCE</scope>
</reference>
<comment type="caution">
    <text evidence="2">The sequence shown here is derived from an EMBL/GenBank/DDBJ whole genome shotgun (WGS) entry which is preliminary data.</text>
</comment>
<accession>A0A8X6RVA2</accession>
<dbReference type="GO" id="GO:0015074">
    <property type="term" value="P:DNA integration"/>
    <property type="evidence" value="ECO:0007669"/>
    <property type="project" value="InterPro"/>
</dbReference>
<dbReference type="InterPro" id="IPR012337">
    <property type="entry name" value="RNaseH-like_sf"/>
</dbReference>
<dbReference type="Proteomes" id="UP000887159">
    <property type="component" value="Unassembled WGS sequence"/>
</dbReference>
<dbReference type="Gene3D" id="3.30.420.10">
    <property type="entry name" value="Ribonuclease H-like superfamily/Ribonuclease H"/>
    <property type="match status" value="1"/>
</dbReference>
<evidence type="ECO:0000313" key="3">
    <source>
        <dbReference type="Proteomes" id="UP000887159"/>
    </source>
</evidence>
<protein>
    <submittedName>
        <fullName evidence="2">Pro-Pol polyprotein</fullName>
    </submittedName>
</protein>
<proteinExistence type="predicted"/>
<sequence>MEKLRLHQKTFGNTKRIITDRGSAFTSKAFNDYCVEEEIQHLQIATGVPRGNGQVERIHRTLMPVLTKLSLDDPTKWYRHVDRL</sequence>
<evidence type="ECO:0000259" key="1">
    <source>
        <dbReference type="PROSITE" id="PS50994"/>
    </source>
</evidence>
<dbReference type="PROSITE" id="PS50994">
    <property type="entry name" value="INTEGRASE"/>
    <property type="match status" value="1"/>
</dbReference>
<evidence type="ECO:0000313" key="2">
    <source>
        <dbReference type="EMBL" id="GFX99439.1"/>
    </source>
</evidence>
<dbReference type="InterPro" id="IPR050951">
    <property type="entry name" value="Retrovirus_Pol_polyprotein"/>
</dbReference>
<gene>
    <name evidence="2" type="primary">pol_4311</name>
    <name evidence="2" type="ORF">TNCV_1080831</name>
</gene>
<keyword evidence="3" id="KW-1185">Reference proteome</keyword>
<organism evidence="2 3">
    <name type="scientific">Trichonephila clavipes</name>
    <name type="common">Golden silk orbweaver</name>
    <name type="synonym">Nephila clavipes</name>
    <dbReference type="NCBI Taxonomy" id="2585209"/>
    <lineage>
        <taxon>Eukaryota</taxon>
        <taxon>Metazoa</taxon>
        <taxon>Ecdysozoa</taxon>
        <taxon>Arthropoda</taxon>
        <taxon>Chelicerata</taxon>
        <taxon>Arachnida</taxon>
        <taxon>Araneae</taxon>
        <taxon>Araneomorphae</taxon>
        <taxon>Entelegynae</taxon>
        <taxon>Araneoidea</taxon>
        <taxon>Nephilidae</taxon>
        <taxon>Trichonephila</taxon>
    </lineage>
</organism>
<dbReference type="EMBL" id="BMAU01021211">
    <property type="protein sequence ID" value="GFX99439.1"/>
    <property type="molecule type" value="Genomic_DNA"/>
</dbReference>
<dbReference type="InterPro" id="IPR036397">
    <property type="entry name" value="RNaseH_sf"/>
</dbReference>
<feature type="domain" description="Integrase catalytic" evidence="1">
    <location>
        <begin position="1"/>
        <end position="84"/>
    </location>
</feature>
<dbReference type="PANTHER" id="PTHR37984:SF5">
    <property type="entry name" value="PROTEIN NYNRIN-LIKE"/>
    <property type="match status" value="1"/>
</dbReference>
<dbReference type="InterPro" id="IPR001584">
    <property type="entry name" value="Integrase_cat-core"/>
</dbReference>
<dbReference type="PANTHER" id="PTHR37984">
    <property type="entry name" value="PROTEIN CBG26694"/>
    <property type="match status" value="1"/>
</dbReference>
<dbReference type="GO" id="GO:0003676">
    <property type="term" value="F:nucleic acid binding"/>
    <property type="evidence" value="ECO:0007669"/>
    <property type="project" value="InterPro"/>
</dbReference>
<dbReference type="SUPFAM" id="SSF53098">
    <property type="entry name" value="Ribonuclease H-like"/>
    <property type="match status" value="1"/>
</dbReference>
<dbReference type="AlphaFoldDB" id="A0A8X6RVA2"/>